<reference evidence="3 4" key="1">
    <citation type="submission" date="2024-08" db="EMBL/GenBank/DDBJ databases">
        <authorList>
            <person name="Cucini C."/>
            <person name="Frati F."/>
        </authorList>
    </citation>
    <scope>NUCLEOTIDE SEQUENCE [LARGE SCALE GENOMIC DNA]</scope>
</reference>
<evidence type="ECO:0000256" key="2">
    <source>
        <dbReference type="SAM" id="SignalP"/>
    </source>
</evidence>
<feature type="chain" id="PRO_5045669388" evidence="2">
    <location>
        <begin position="27"/>
        <end position="480"/>
    </location>
</feature>
<sequence length="480" mass="52318">MERKHLNKLSTSTIFVLGFLLSHSKATPNPGPIPSLFDISVPDNTFQVGNSDGNDGINFDAALSKSISLEKNKGIVAPPVIEFKTTTRPIVNPSPVPLPPYVAPPPVRRPCKRDAENAAFQPNSTNPATQHVATATTEANSSDPNAQQVQHQQHVRDLGNATGQQAHNVTEGIIIIQDVDSKLHHPHVRSDGNSTQVNTTLPQESHQQHVRSVADQRLVFSTPNTQQNATNATNVHFQHIRNTNSSTVGTAAQADDKDDDDQSDRKKRAVPSMMGNMGLQQTGNTMGNMQQQTMMSMGHQGSDVIMNSQHSRAAPMMSGQGMMGMGSQSMPMMSVGSQDSGMMDSNPHFTRDAPMPMMNQPQMPMGSQDSGMMDSNPHFTRDVPMSMMNQPQMPMGSQDSGMMDSNPHNTRAAPMPMMMNQQQPGMAMSMNQPSLMNSAGQSGGMSNNPSSHMSNDRPISPRFSRMVERMMNYFNPDNNI</sequence>
<keyword evidence="4" id="KW-1185">Reference proteome</keyword>
<feature type="compositionally biased region" description="Polar residues" evidence="1">
    <location>
        <begin position="191"/>
        <end position="205"/>
    </location>
</feature>
<keyword evidence="2" id="KW-0732">Signal</keyword>
<dbReference type="Proteomes" id="UP001642540">
    <property type="component" value="Unassembled WGS sequence"/>
</dbReference>
<protein>
    <submittedName>
        <fullName evidence="3">Uncharacterized protein</fullName>
    </submittedName>
</protein>
<feature type="region of interest" description="Disordered" evidence="1">
    <location>
        <begin position="184"/>
        <end position="208"/>
    </location>
</feature>
<proteinExistence type="predicted"/>
<gene>
    <name evidence="3" type="ORF">ODALV1_LOCUS27982</name>
</gene>
<evidence type="ECO:0000256" key="1">
    <source>
        <dbReference type="SAM" id="MobiDB-lite"/>
    </source>
</evidence>
<accession>A0ABP1RZD7</accession>
<dbReference type="EMBL" id="CAXLJM020000129">
    <property type="protein sequence ID" value="CAL8139760.1"/>
    <property type="molecule type" value="Genomic_DNA"/>
</dbReference>
<name>A0ABP1RZD7_9HEXA</name>
<evidence type="ECO:0000313" key="4">
    <source>
        <dbReference type="Proteomes" id="UP001642540"/>
    </source>
</evidence>
<feature type="compositionally biased region" description="Polar residues" evidence="1">
    <location>
        <begin position="435"/>
        <end position="453"/>
    </location>
</feature>
<evidence type="ECO:0000313" key="3">
    <source>
        <dbReference type="EMBL" id="CAL8139760.1"/>
    </source>
</evidence>
<feature type="region of interest" description="Disordered" evidence="1">
    <location>
        <begin position="435"/>
        <end position="457"/>
    </location>
</feature>
<feature type="region of interest" description="Disordered" evidence="1">
    <location>
        <begin position="244"/>
        <end position="280"/>
    </location>
</feature>
<feature type="signal peptide" evidence="2">
    <location>
        <begin position="1"/>
        <end position="26"/>
    </location>
</feature>
<comment type="caution">
    <text evidence="3">The sequence shown here is derived from an EMBL/GenBank/DDBJ whole genome shotgun (WGS) entry which is preliminary data.</text>
</comment>
<organism evidence="3 4">
    <name type="scientific">Orchesella dallaii</name>
    <dbReference type="NCBI Taxonomy" id="48710"/>
    <lineage>
        <taxon>Eukaryota</taxon>
        <taxon>Metazoa</taxon>
        <taxon>Ecdysozoa</taxon>
        <taxon>Arthropoda</taxon>
        <taxon>Hexapoda</taxon>
        <taxon>Collembola</taxon>
        <taxon>Entomobryomorpha</taxon>
        <taxon>Entomobryoidea</taxon>
        <taxon>Orchesellidae</taxon>
        <taxon>Orchesellinae</taxon>
        <taxon>Orchesella</taxon>
    </lineage>
</organism>